<feature type="compositionally biased region" description="Acidic residues" evidence="1">
    <location>
        <begin position="52"/>
        <end position="80"/>
    </location>
</feature>
<keyword evidence="4" id="KW-1185">Reference proteome</keyword>
<dbReference type="Pfam" id="PF08514">
    <property type="entry name" value="STAG"/>
    <property type="match status" value="1"/>
</dbReference>
<proteinExistence type="predicted"/>
<dbReference type="Proteomes" id="UP000241818">
    <property type="component" value="Unassembled WGS sequence"/>
</dbReference>
<dbReference type="InterPro" id="IPR013721">
    <property type="entry name" value="STAG"/>
</dbReference>
<protein>
    <recommendedName>
        <fullName evidence="2">SCD domain-containing protein</fullName>
    </recommendedName>
</protein>
<feature type="compositionally biased region" description="Basic and acidic residues" evidence="1">
    <location>
        <begin position="1093"/>
        <end position="1103"/>
    </location>
</feature>
<feature type="domain" description="SCD" evidence="2">
    <location>
        <begin position="346"/>
        <end position="431"/>
    </location>
</feature>
<dbReference type="InterPro" id="IPR020839">
    <property type="entry name" value="SCD"/>
</dbReference>
<reference evidence="3 4" key="1">
    <citation type="journal article" date="2018" name="New Phytol.">
        <title>Comparative genomics and transcriptomics depict ericoid mycorrhizal fungi as versatile saprotrophs and plant mutualists.</title>
        <authorList>
            <person name="Martino E."/>
            <person name="Morin E."/>
            <person name="Grelet G.A."/>
            <person name="Kuo A."/>
            <person name="Kohler A."/>
            <person name="Daghino S."/>
            <person name="Barry K.W."/>
            <person name="Cichocki N."/>
            <person name="Clum A."/>
            <person name="Dockter R.B."/>
            <person name="Hainaut M."/>
            <person name="Kuo R.C."/>
            <person name="LaButti K."/>
            <person name="Lindahl B.D."/>
            <person name="Lindquist E.A."/>
            <person name="Lipzen A."/>
            <person name="Khouja H.R."/>
            <person name="Magnuson J."/>
            <person name="Murat C."/>
            <person name="Ohm R.A."/>
            <person name="Singer S.W."/>
            <person name="Spatafora J.W."/>
            <person name="Wang M."/>
            <person name="Veneault-Fourrey C."/>
            <person name="Henrissat B."/>
            <person name="Grigoriev I.V."/>
            <person name="Martin F.M."/>
            <person name="Perotto S."/>
        </authorList>
    </citation>
    <scope>NUCLEOTIDE SEQUENCE [LARGE SCALE GENOMIC DNA]</scope>
    <source>
        <strain evidence="3 4">ATCC 22711</strain>
    </source>
</reference>
<dbReference type="PROSITE" id="PS51425">
    <property type="entry name" value="SCD"/>
    <property type="match status" value="1"/>
</dbReference>
<dbReference type="InterPro" id="IPR016024">
    <property type="entry name" value="ARM-type_fold"/>
</dbReference>
<dbReference type="Gene3D" id="1.25.10.10">
    <property type="entry name" value="Leucine-rich Repeat Variant"/>
    <property type="match status" value="1"/>
</dbReference>
<feature type="compositionally biased region" description="Basic residues" evidence="1">
    <location>
        <begin position="83"/>
        <end position="100"/>
    </location>
</feature>
<dbReference type="Pfam" id="PF21581">
    <property type="entry name" value="SCD"/>
    <property type="match status" value="1"/>
</dbReference>
<organism evidence="3 4">
    <name type="scientific">Amorphotheca resinae ATCC 22711</name>
    <dbReference type="NCBI Taxonomy" id="857342"/>
    <lineage>
        <taxon>Eukaryota</taxon>
        <taxon>Fungi</taxon>
        <taxon>Dikarya</taxon>
        <taxon>Ascomycota</taxon>
        <taxon>Pezizomycotina</taxon>
        <taxon>Leotiomycetes</taxon>
        <taxon>Helotiales</taxon>
        <taxon>Amorphothecaceae</taxon>
        <taxon>Amorphotheca</taxon>
    </lineage>
</organism>
<feature type="region of interest" description="Disordered" evidence="1">
    <location>
        <begin position="1"/>
        <end position="112"/>
    </location>
</feature>
<dbReference type="EMBL" id="KZ679014">
    <property type="protein sequence ID" value="PSS12865.1"/>
    <property type="molecule type" value="Genomic_DNA"/>
</dbReference>
<dbReference type="STRING" id="857342.A0A2T3AW14"/>
<sequence>MDISNNDATSSPVAPAGRRRSGRAVKVPEKFVPDAPSSQHSLASSKRKRGDEDVENDASDVEEDESSEESSVESAAEEELKEARKRAKKPTKKPAVKKAKVNGNGLNETAPAIRLPNRPKKAKKVAIADKDAEGLYAEVFMGGGTSEDVASQWLTKYGDNNAAALAELVGLVVKSAGCDIPITEDDINDMDNVEGKLGDLQDEYQAQNISDYPLIHKAKSSHAFREALVDFFEALIKAMAESGVMYEDVALIENIHLWVATMTSSTSRPFRHTSTLIALTIMTSMCAVAQKEINVAAAILRQLNSEKKSKRQNKARLADFQNKITASEKKTDLLQEKIKDFFDTVYVHRYRDVDPKIRIECVEALGNWMVTMSSLFLDGQYLRYMGWMLSDTYAPMRQEDLKQLIRIMKNKDSHGSMNHFIERFRSRVVEIACRDSEPGVRASAVELVGLIRGAGMIEPDEIDMIGRLIYDSEPRVRKAVVGFFVEGVYELYDSKVEELGGKEEVGEMLTVDDDEDLDSPRAGWIVLKSLAEILSSYDAEDQDEMPSQINFSGDHNFLDVSGIESRFSLAAQALYEKMPELKDWEMLAAYLLFDHSANTKGSKTDRALKESFKPTEQEEVLLLEVLHAVVKSSLTKADGSEKSKDRSKQKQLNAEFLQAKETTARRLSDIFPKLLKKFGANPKTATAVLRLEHVLNLGVFEELRQDSTGYAQLLDEISAQFKRHADRAVLSEAGAALLHAREYEELEEVTENKMQSLWEDATDTLRRINKAGEISVRGTFSVSVLTDLSHNLARLDKLASISNCVEPLEAGSGTNDPLPIDILLDIVARGVFQEEDPERTDLEDEVVLSAIRSSMFYFMWKVRSLTEAISSGTEIPDIDIDKLRDWQDTFRTNLVASLSSRSTLDQVRVLATGTLLDLHVLFATLRPAKKPKSKNGGSAKEASDENEYLETLIKEIPPDVQNELTSIFDLAEKQFAKRSKKKLAEPGEDEAPQDLDSESEDDEEEDATASERQAETLRAEQQLCELTGKLVLAILAKVIDASGPSKGKLRSRIERNRTRLGPNFKEVVAYLDEGKAKGKKSHRSKAEQAASAAKKEAKSKEHVEESEEEEEEEEEDPFAADEPGEGTAEDLRRRELLDDDPPVSVEDDEGEAAEEEEDIMGD</sequence>
<dbReference type="InterPro" id="IPR056396">
    <property type="entry name" value="HEAT_SCC3-SA"/>
</dbReference>
<evidence type="ECO:0000313" key="3">
    <source>
        <dbReference type="EMBL" id="PSS12865.1"/>
    </source>
</evidence>
<dbReference type="RefSeq" id="XP_024718856.1">
    <property type="nucleotide sequence ID" value="XM_024868270.1"/>
</dbReference>
<dbReference type="AlphaFoldDB" id="A0A2T3AW14"/>
<feature type="compositionally biased region" description="Polar residues" evidence="1">
    <location>
        <begin position="1"/>
        <end position="12"/>
    </location>
</feature>
<dbReference type="GeneID" id="36576351"/>
<evidence type="ECO:0000313" key="4">
    <source>
        <dbReference type="Proteomes" id="UP000241818"/>
    </source>
</evidence>
<dbReference type="GO" id="GO:0005634">
    <property type="term" value="C:nucleus"/>
    <property type="evidence" value="ECO:0007669"/>
    <property type="project" value="TreeGrafter"/>
</dbReference>
<dbReference type="SUPFAM" id="SSF48371">
    <property type="entry name" value="ARM repeat"/>
    <property type="match status" value="1"/>
</dbReference>
<gene>
    <name evidence="3" type="ORF">M430DRAFT_52072</name>
</gene>
<feature type="compositionally biased region" description="Acidic residues" evidence="1">
    <location>
        <begin position="1137"/>
        <end position="1162"/>
    </location>
</feature>
<dbReference type="OrthoDB" id="498590at2759"/>
<dbReference type="PANTHER" id="PTHR11199">
    <property type="entry name" value="STROMAL ANTIGEN"/>
    <property type="match status" value="1"/>
</dbReference>
<dbReference type="GO" id="GO:0008278">
    <property type="term" value="C:cohesin complex"/>
    <property type="evidence" value="ECO:0007669"/>
    <property type="project" value="TreeGrafter"/>
</dbReference>
<evidence type="ECO:0000256" key="1">
    <source>
        <dbReference type="SAM" id="MobiDB-lite"/>
    </source>
</evidence>
<dbReference type="PANTHER" id="PTHR11199:SF0">
    <property type="entry name" value="LD34181P-RELATED"/>
    <property type="match status" value="1"/>
</dbReference>
<feature type="compositionally biased region" description="Acidic residues" evidence="1">
    <location>
        <begin position="1104"/>
        <end position="1128"/>
    </location>
</feature>
<dbReference type="Pfam" id="PF24571">
    <property type="entry name" value="HEAT_SCC3-SA"/>
    <property type="match status" value="1"/>
</dbReference>
<dbReference type="InParanoid" id="A0A2T3AW14"/>
<feature type="region of interest" description="Disordered" evidence="1">
    <location>
        <begin position="979"/>
        <end position="1014"/>
    </location>
</feature>
<dbReference type="GO" id="GO:0007062">
    <property type="term" value="P:sister chromatid cohesion"/>
    <property type="evidence" value="ECO:0007669"/>
    <property type="project" value="UniProtKB-ARBA"/>
</dbReference>
<feature type="region of interest" description="Disordered" evidence="1">
    <location>
        <begin position="1074"/>
        <end position="1162"/>
    </location>
</feature>
<name>A0A2T3AW14_AMORE</name>
<dbReference type="GO" id="GO:0000785">
    <property type="term" value="C:chromatin"/>
    <property type="evidence" value="ECO:0007669"/>
    <property type="project" value="TreeGrafter"/>
</dbReference>
<dbReference type="InterPro" id="IPR011989">
    <property type="entry name" value="ARM-like"/>
</dbReference>
<accession>A0A2T3AW14</accession>
<evidence type="ECO:0000259" key="2">
    <source>
        <dbReference type="PROSITE" id="PS51425"/>
    </source>
</evidence>
<feature type="compositionally biased region" description="Acidic residues" evidence="1">
    <location>
        <begin position="986"/>
        <end position="1008"/>
    </location>
</feature>
<dbReference type="InterPro" id="IPR039662">
    <property type="entry name" value="Cohesin_Scc3/SA"/>
</dbReference>
<dbReference type="GO" id="GO:0003682">
    <property type="term" value="F:chromatin binding"/>
    <property type="evidence" value="ECO:0007669"/>
    <property type="project" value="TreeGrafter"/>
</dbReference>